<gene>
    <name evidence="2" type="ORF">TJEJU_2936</name>
</gene>
<dbReference type="Proteomes" id="UP000215214">
    <property type="component" value="Chromosome TJEJU"/>
</dbReference>
<dbReference type="InterPro" id="IPR016032">
    <property type="entry name" value="Sig_transdc_resp-reg_C-effctor"/>
</dbReference>
<sequence>MKSFLKRLQTSIEKRRKIILILILSINQQLLTQNTSLTQFNFKVNPYSYERNESFLNRVLGLHKTLFYTIEDKTTHTTYKSKIVVLGFFLFFLTSSYLIINRYRGIFLEKQKKLDTQKKILLKKEKKLKQKIDLKNKLLSSYAFNFQQKNEIINKVFSLARGFEKTSSISEEKKLIQELIHIGKENLQVDKEWEHFRLFFEETLAGFHSKLKSKHPELNSNDLKICSLIRLNLNIKEAANILNISPGSLKTARYRLRKKLNLKPGQKIIDYIIKIDQEDFC</sequence>
<keyword evidence="1" id="KW-0472">Membrane</keyword>
<proteinExistence type="predicted"/>
<dbReference type="EMBL" id="LT899436">
    <property type="protein sequence ID" value="SNR16605.1"/>
    <property type="molecule type" value="Genomic_DNA"/>
</dbReference>
<dbReference type="InterPro" id="IPR036388">
    <property type="entry name" value="WH-like_DNA-bd_sf"/>
</dbReference>
<reference evidence="2 3" key="1">
    <citation type="submission" date="2017-07" db="EMBL/GenBank/DDBJ databases">
        <authorList>
            <person name="Sun Z.S."/>
            <person name="Albrecht U."/>
            <person name="Echele G."/>
            <person name="Lee C.C."/>
        </authorList>
    </citation>
    <scope>NUCLEOTIDE SEQUENCE [LARGE SCALE GENOMIC DNA]</scope>
    <source>
        <strain evidence="3">type strain: KCTC 22618</strain>
    </source>
</reference>
<organism evidence="2 3">
    <name type="scientific">Tenacibaculum jejuense</name>
    <dbReference type="NCBI Taxonomy" id="584609"/>
    <lineage>
        <taxon>Bacteria</taxon>
        <taxon>Pseudomonadati</taxon>
        <taxon>Bacteroidota</taxon>
        <taxon>Flavobacteriia</taxon>
        <taxon>Flavobacteriales</taxon>
        <taxon>Flavobacteriaceae</taxon>
        <taxon>Tenacibaculum</taxon>
    </lineage>
</organism>
<keyword evidence="1" id="KW-1133">Transmembrane helix</keyword>
<dbReference type="SUPFAM" id="SSF46894">
    <property type="entry name" value="C-terminal effector domain of the bipartite response regulators"/>
    <property type="match status" value="1"/>
</dbReference>
<dbReference type="KEGG" id="tje:TJEJU_2936"/>
<keyword evidence="1" id="KW-0812">Transmembrane</keyword>
<keyword evidence="3" id="KW-1185">Reference proteome</keyword>
<dbReference type="GO" id="GO:0006355">
    <property type="term" value="P:regulation of DNA-templated transcription"/>
    <property type="evidence" value="ECO:0007669"/>
    <property type="project" value="InterPro"/>
</dbReference>
<accession>A0A238UC22</accession>
<dbReference type="Gene3D" id="1.10.10.10">
    <property type="entry name" value="Winged helix-like DNA-binding domain superfamily/Winged helix DNA-binding domain"/>
    <property type="match status" value="1"/>
</dbReference>
<evidence type="ECO:0000313" key="3">
    <source>
        <dbReference type="Proteomes" id="UP000215214"/>
    </source>
</evidence>
<protein>
    <recommendedName>
        <fullName evidence="4">HTH luxR-type domain-containing protein</fullName>
    </recommendedName>
</protein>
<dbReference type="AlphaFoldDB" id="A0A238UC22"/>
<name>A0A238UC22_9FLAO</name>
<evidence type="ECO:0000256" key="1">
    <source>
        <dbReference type="SAM" id="Phobius"/>
    </source>
</evidence>
<evidence type="ECO:0008006" key="4">
    <source>
        <dbReference type="Google" id="ProtNLM"/>
    </source>
</evidence>
<dbReference type="GO" id="GO:0003677">
    <property type="term" value="F:DNA binding"/>
    <property type="evidence" value="ECO:0007669"/>
    <property type="project" value="InterPro"/>
</dbReference>
<evidence type="ECO:0000313" key="2">
    <source>
        <dbReference type="EMBL" id="SNR16605.1"/>
    </source>
</evidence>
<feature type="transmembrane region" description="Helical" evidence="1">
    <location>
        <begin position="83"/>
        <end position="100"/>
    </location>
</feature>